<feature type="region of interest" description="Disordered" evidence="1">
    <location>
        <begin position="102"/>
        <end position="136"/>
    </location>
</feature>
<evidence type="ECO:0000313" key="3">
    <source>
        <dbReference type="Proteomes" id="UP001586593"/>
    </source>
</evidence>
<organism evidence="2 3">
    <name type="scientific">Phialemonium thermophilum</name>
    <dbReference type="NCBI Taxonomy" id="223376"/>
    <lineage>
        <taxon>Eukaryota</taxon>
        <taxon>Fungi</taxon>
        <taxon>Dikarya</taxon>
        <taxon>Ascomycota</taxon>
        <taxon>Pezizomycotina</taxon>
        <taxon>Sordariomycetes</taxon>
        <taxon>Sordariomycetidae</taxon>
        <taxon>Cephalothecales</taxon>
        <taxon>Cephalothecaceae</taxon>
        <taxon>Phialemonium</taxon>
    </lineage>
</organism>
<gene>
    <name evidence="2" type="ORF">VTK73DRAFT_3215</name>
</gene>
<evidence type="ECO:0000256" key="1">
    <source>
        <dbReference type="SAM" id="MobiDB-lite"/>
    </source>
</evidence>
<comment type="caution">
    <text evidence="2">The sequence shown here is derived from an EMBL/GenBank/DDBJ whole genome shotgun (WGS) entry which is preliminary data.</text>
</comment>
<name>A0ABR3VJN4_9PEZI</name>
<sequence length="178" mass="19185">MIEVLPAASHSNWYLISPRQAENRGLPNAQLHNRNHCALPICRWKIENPNPSCPLEGSQQGTGPIRAPSHKSLRICSRLVMCGARYLFSAMISYSRGSMGRNSRSFHPPPLASPSELSRSSSAEVPRPPRRLSSSSSDSVLLTLSAMLRSTRIALSGIPPACGGALGLRSSRIVSVSS</sequence>
<feature type="compositionally biased region" description="Low complexity" evidence="1">
    <location>
        <begin position="113"/>
        <end position="124"/>
    </location>
</feature>
<proteinExistence type="predicted"/>
<evidence type="ECO:0000313" key="2">
    <source>
        <dbReference type="EMBL" id="KAL1842037.1"/>
    </source>
</evidence>
<keyword evidence="3" id="KW-1185">Reference proteome</keyword>
<dbReference type="EMBL" id="JAZHXJ010001996">
    <property type="protein sequence ID" value="KAL1842037.1"/>
    <property type="molecule type" value="Genomic_DNA"/>
</dbReference>
<protein>
    <submittedName>
        <fullName evidence="2">Uncharacterized protein</fullName>
    </submittedName>
</protein>
<accession>A0ABR3VJN4</accession>
<dbReference type="Proteomes" id="UP001586593">
    <property type="component" value="Unassembled WGS sequence"/>
</dbReference>
<reference evidence="2 3" key="1">
    <citation type="journal article" date="2024" name="Commun. Biol.">
        <title>Comparative genomic analysis of thermophilic fungi reveals convergent evolutionary adaptations and gene losses.</title>
        <authorList>
            <person name="Steindorff A.S."/>
            <person name="Aguilar-Pontes M.V."/>
            <person name="Robinson A.J."/>
            <person name="Andreopoulos B."/>
            <person name="LaButti K."/>
            <person name="Kuo A."/>
            <person name="Mondo S."/>
            <person name="Riley R."/>
            <person name="Otillar R."/>
            <person name="Haridas S."/>
            <person name="Lipzen A."/>
            <person name="Grimwood J."/>
            <person name="Schmutz J."/>
            <person name="Clum A."/>
            <person name="Reid I.D."/>
            <person name="Moisan M.C."/>
            <person name="Butler G."/>
            <person name="Nguyen T.T.M."/>
            <person name="Dewar K."/>
            <person name="Conant G."/>
            <person name="Drula E."/>
            <person name="Henrissat B."/>
            <person name="Hansel C."/>
            <person name="Singer S."/>
            <person name="Hutchinson M.I."/>
            <person name="de Vries R.P."/>
            <person name="Natvig D.O."/>
            <person name="Powell A.J."/>
            <person name="Tsang A."/>
            <person name="Grigoriev I.V."/>
        </authorList>
    </citation>
    <scope>NUCLEOTIDE SEQUENCE [LARGE SCALE GENOMIC DNA]</scope>
    <source>
        <strain evidence="2 3">ATCC 24622</strain>
    </source>
</reference>